<gene>
    <name evidence="2" type="ORF">GH723_08445</name>
</gene>
<dbReference type="Gene3D" id="3.40.50.1820">
    <property type="entry name" value="alpha/beta hydrolase"/>
    <property type="match status" value="1"/>
</dbReference>
<protein>
    <submittedName>
        <fullName evidence="2">Alpha/beta fold hydrolase</fullName>
    </submittedName>
</protein>
<dbReference type="AlphaFoldDB" id="A0A5Q2RPI5"/>
<dbReference type="RefSeq" id="WP_153759233.1">
    <property type="nucleotide sequence ID" value="NZ_CP045851.1"/>
</dbReference>
<dbReference type="SUPFAM" id="SSF53474">
    <property type="entry name" value="alpha/beta-Hydrolases"/>
    <property type="match status" value="1"/>
</dbReference>
<dbReference type="Pfam" id="PF00561">
    <property type="entry name" value="Abhydrolase_1"/>
    <property type="match status" value="1"/>
</dbReference>
<accession>A0A5Q2RPI5</accession>
<dbReference type="InterPro" id="IPR029058">
    <property type="entry name" value="AB_hydrolase_fold"/>
</dbReference>
<keyword evidence="3" id="KW-1185">Reference proteome</keyword>
<keyword evidence="2" id="KW-0378">Hydrolase</keyword>
<evidence type="ECO:0000313" key="3">
    <source>
        <dbReference type="Proteomes" id="UP000334019"/>
    </source>
</evidence>
<dbReference type="InterPro" id="IPR000073">
    <property type="entry name" value="AB_hydrolase_1"/>
</dbReference>
<reference evidence="2 3" key="1">
    <citation type="submission" date="2019-11" db="EMBL/GenBank/DDBJ databases">
        <authorList>
            <person name="He Y."/>
        </authorList>
    </citation>
    <scope>NUCLEOTIDE SEQUENCE [LARGE SCALE GENOMIC DNA]</scope>
    <source>
        <strain evidence="2 3">SCSIO 58843</strain>
    </source>
</reference>
<dbReference type="Proteomes" id="UP000334019">
    <property type="component" value="Chromosome"/>
</dbReference>
<evidence type="ECO:0000313" key="2">
    <source>
        <dbReference type="EMBL" id="QGG95125.1"/>
    </source>
</evidence>
<evidence type="ECO:0000259" key="1">
    <source>
        <dbReference type="Pfam" id="PF00561"/>
    </source>
</evidence>
<dbReference type="InterPro" id="IPR050471">
    <property type="entry name" value="AB_hydrolase"/>
</dbReference>
<dbReference type="EMBL" id="CP045851">
    <property type="protein sequence ID" value="QGG95125.1"/>
    <property type="molecule type" value="Genomic_DNA"/>
</dbReference>
<dbReference type="PANTHER" id="PTHR43433">
    <property type="entry name" value="HYDROLASE, ALPHA/BETA FOLD FAMILY PROTEIN"/>
    <property type="match status" value="1"/>
</dbReference>
<proteinExistence type="predicted"/>
<dbReference type="GO" id="GO:0016787">
    <property type="term" value="F:hydrolase activity"/>
    <property type="evidence" value="ECO:0007669"/>
    <property type="project" value="UniProtKB-KW"/>
</dbReference>
<feature type="domain" description="AB hydrolase-1" evidence="1">
    <location>
        <begin position="59"/>
        <end position="284"/>
    </location>
</feature>
<name>A0A5Q2RPI5_9ACTN</name>
<dbReference type="PANTHER" id="PTHR43433:SF5">
    <property type="entry name" value="AB HYDROLASE-1 DOMAIN-CONTAINING PROTEIN"/>
    <property type="match status" value="1"/>
</dbReference>
<organism evidence="2 3">
    <name type="scientific">Actinomarinicola tropica</name>
    <dbReference type="NCBI Taxonomy" id="2789776"/>
    <lineage>
        <taxon>Bacteria</taxon>
        <taxon>Bacillati</taxon>
        <taxon>Actinomycetota</taxon>
        <taxon>Acidimicrobiia</taxon>
        <taxon>Acidimicrobiales</taxon>
        <taxon>Iamiaceae</taxon>
        <taxon>Actinomarinicola</taxon>
    </lineage>
</organism>
<sequence>MPDPSAVRLYATRLRQLAGRRPSDRPTAIAPDLPPGRVVSLPDRGDVFVREQDGPDGRPPILLLHGWLASAELNWFGTFDRFEGERRVVALDHRGHGRGMHPVDPFRLVDCADDAAALLDVLGIERAIVAGFSMGGPISLLLAARHPRLVAGLVPASTALVFNETLAERLRWRFIRLLELGVRLGAGDRLVARLAFDWGRVDERFAPHTSWLAGEFSRTLPRALREAGTELSRFDARPWAADLDIPAAMVVTGRDSLVPDHRQRALAAALDAPEILLGDQDHDAPITAVDRFADAIHRAVSLVDEALAAPAGRASA</sequence>
<dbReference type="KEGG" id="atq:GH723_08445"/>